<proteinExistence type="predicted"/>
<dbReference type="RefSeq" id="WP_002797695.1">
    <property type="nucleotide sequence ID" value="NZ_HE973759.1"/>
</dbReference>
<dbReference type="AlphaFoldDB" id="I4HVD4"/>
<evidence type="ECO:0000256" key="1">
    <source>
        <dbReference type="SAM" id="MobiDB-lite"/>
    </source>
</evidence>
<protein>
    <recommendedName>
        <fullName evidence="4">Lipoprotein</fullName>
    </recommendedName>
</protein>
<organism evidence="2 3">
    <name type="scientific">Microcystis aeruginosa PCC 9809</name>
    <dbReference type="NCBI Taxonomy" id="1160285"/>
    <lineage>
        <taxon>Bacteria</taxon>
        <taxon>Bacillati</taxon>
        <taxon>Cyanobacteriota</taxon>
        <taxon>Cyanophyceae</taxon>
        <taxon>Oscillatoriophycideae</taxon>
        <taxon>Chroococcales</taxon>
        <taxon>Microcystaceae</taxon>
        <taxon>Microcystis</taxon>
    </lineage>
</organism>
<gene>
    <name evidence="2" type="ORF">MICAH_3710005</name>
</gene>
<dbReference type="PROSITE" id="PS51257">
    <property type="entry name" value="PROKAR_LIPOPROTEIN"/>
    <property type="match status" value="1"/>
</dbReference>
<evidence type="ECO:0000313" key="2">
    <source>
        <dbReference type="EMBL" id="CCI26008.1"/>
    </source>
</evidence>
<sequence length="220" mass="24338">MKDLRLILILSLALIGCQTNYPDFQSPKSPSTLETKTSISSPVSSQKLSPIPEHLLISDQGIGFAKLGMNLRQLKQKLGSSAQFKVVSPFMVDFDAIAVSQSGQIQYYVIYPSGTTFTDDSVIELLLTDNLNYRTAEGVGVGTTLREAQAIYGKVILSYNTQAESREMVRFTNYSSPNIIFLPQRNTDDFVGIYPPSSDEYHETIAFDDSAIIESIFVGR</sequence>
<dbReference type="EMBL" id="CAIO01000303">
    <property type="protein sequence ID" value="CCI26008.1"/>
    <property type="molecule type" value="Genomic_DNA"/>
</dbReference>
<name>I4HVD4_MICAE</name>
<comment type="caution">
    <text evidence="2">The sequence shown here is derived from an EMBL/GenBank/DDBJ whole genome shotgun (WGS) entry which is preliminary data.</text>
</comment>
<feature type="region of interest" description="Disordered" evidence="1">
    <location>
        <begin position="26"/>
        <end position="46"/>
    </location>
</feature>
<reference evidence="2 3" key="1">
    <citation type="submission" date="2012-04" db="EMBL/GenBank/DDBJ databases">
        <authorList>
            <person name="Genoscope - CEA"/>
        </authorList>
    </citation>
    <scope>NUCLEOTIDE SEQUENCE [LARGE SCALE GENOMIC DNA]</scope>
    <source>
        <strain evidence="2 3">9809</strain>
    </source>
</reference>
<accession>I4HVD4</accession>
<dbReference type="HOGENOM" id="CLU_080103_0_0_3"/>
<evidence type="ECO:0008006" key="4">
    <source>
        <dbReference type="Google" id="ProtNLM"/>
    </source>
</evidence>
<dbReference type="Proteomes" id="UP000004775">
    <property type="component" value="Unassembled WGS sequence"/>
</dbReference>
<evidence type="ECO:0000313" key="3">
    <source>
        <dbReference type="Proteomes" id="UP000004775"/>
    </source>
</evidence>